<sequence>MKSSNKTLRHQAASRVTPGLSLGYYSFTTVTAASGETSHSGLLKEITLTVLSLPVPISFSSSQTQSLSFSGLPASGKWNPLHQETSNRKNNVQHRCTQWRLCL</sequence>
<keyword evidence="2" id="KW-1185">Reference proteome</keyword>
<accession>A0A4Y1ZRX4</accession>
<organism evidence="1 2">
    <name type="scientific">Araneus ventricosus</name>
    <name type="common">Orbweaver spider</name>
    <name type="synonym">Epeira ventricosa</name>
    <dbReference type="NCBI Taxonomy" id="182803"/>
    <lineage>
        <taxon>Eukaryota</taxon>
        <taxon>Metazoa</taxon>
        <taxon>Ecdysozoa</taxon>
        <taxon>Arthropoda</taxon>
        <taxon>Chelicerata</taxon>
        <taxon>Arachnida</taxon>
        <taxon>Araneae</taxon>
        <taxon>Araneomorphae</taxon>
        <taxon>Entelegynae</taxon>
        <taxon>Araneoidea</taxon>
        <taxon>Araneidae</taxon>
        <taxon>Araneus</taxon>
    </lineage>
</organism>
<evidence type="ECO:0000313" key="2">
    <source>
        <dbReference type="Proteomes" id="UP000499080"/>
    </source>
</evidence>
<name>A0A4Y1ZRX4_ARAVE</name>
<comment type="caution">
    <text evidence="1">The sequence shown here is derived from an EMBL/GenBank/DDBJ whole genome shotgun (WGS) entry which is preliminary data.</text>
</comment>
<gene>
    <name evidence="1" type="ORF">AVEN_7289_1</name>
</gene>
<evidence type="ECO:0000313" key="1">
    <source>
        <dbReference type="EMBL" id="GBL64189.1"/>
    </source>
</evidence>
<protein>
    <submittedName>
        <fullName evidence="1">Uncharacterized protein</fullName>
    </submittedName>
</protein>
<reference evidence="1 2" key="1">
    <citation type="journal article" date="2019" name="Sci. Rep.">
        <title>Orb-weaving spider Araneus ventricosus genome elucidates the spidroin gene catalogue.</title>
        <authorList>
            <person name="Kono N."/>
            <person name="Nakamura H."/>
            <person name="Ohtoshi R."/>
            <person name="Moran D.A.P."/>
            <person name="Shinohara A."/>
            <person name="Yoshida Y."/>
            <person name="Fujiwara M."/>
            <person name="Mori M."/>
            <person name="Tomita M."/>
            <person name="Arakawa K."/>
        </authorList>
    </citation>
    <scope>NUCLEOTIDE SEQUENCE [LARGE SCALE GENOMIC DNA]</scope>
</reference>
<dbReference type="AlphaFoldDB" id="A0A4Y1ZRX4"/>
<proteinExistence type="predicted"/>
<dbReference type="Proteomes" id="UP000499080">
    <property type="component" value="Unassembled WGS sequence"/>
</dbReference>
<dbReference type="EMBL" id="BGPR01077125">
    <property type="protein sequence ID" value="GBL64189.1"/>
    <property type="molecule type" value="Genomic_DNA"/>
</dbReference>